<sequence>MRNNKMMYNKYDKDTFISTFRKSMPMRNLVWLVLVLCSSCGLSSCEKISGQGPVVTEVRTINNFTGINTSIEGDVYVYQDSVYKVELLAQQNILDAIESSVDNGVLNIGFKSSVRIGPHDRIKVYITMPAVRSLAVSGSGLLSALQPIEADDVELKIAGSGNISLSSLAGNKVSGTIAGSGNITVLDGSAYSEQININGSGLLDLAGIASQNADVNLSGSGASKVNIQKVLNASISGSGTIYYTGNGQINSNVSGSGKVVKM</sequence>
<dbReference type="EMBL" id="QKTW01000007">
    <property type="protein sequence ID" value="PZF74027.1"/>
    <property type="molecule type" value="Genomic_DNA"/>
</dbReference>
<dbReference type="Proteomes" id="UP000248745">
    <property type="component" value="Unassembled WGS sequence"/>
</dbReference>
<dbReference type="PANTHER" id="PTHR39200">
    <property type="entry name" value="HYPOTHETICAL EXPORTED PROTEIN"/>
    <property type="match status" value="1"/>
</dbReference>
<name>A0A2W2BDR9_9BACT</name>
<evidence type="ECO:0000313" key="3">
    <source>
        <dbReference type="Proteomes" id="UP000248745"/>
    </source>
</evidence>
<dbReference type="InterPro" id="IPR021255">
    <property type="entry name" value="DUF2807"/>
</dbReference>
<keyword evidence="3" id="KW-1185">Reference proteome</keyword>
<proteinExistence type="predicted"/>
<organism evidence="2 3">
    <name type="scientific">Taibaiella soli</name>
    <dbReference type="NCBI Taxonomy" id="1649169"/>
    <lineage>
        <taxon>Bacteria</taxon>
        <taxon>Pseudomonadati</taxon>
        <taxon>Bacteroidota</taxon>
        <taxon>Chitinophagia</taxon>
        <taxon>Chitinophagales</taxon>
        <taxon>Chitinophagaceae</taxon>
        <taxon>Taibaiella</taxon>
    </lineage>
</organism>
<dbReference type="PANTHER" id="PTHR39200:SF1">
    <property type="entry name" value="AUTO-TRANSPORTER ADHESIN HEAD GIN DOMAIN-CONTAINING PROTEIN-RELATED"/>
    <property type="match status" value="1"/>
</dbReference>
<evidence type="ECO:0000313" key="2">
    <source>
        <dbReference type="EMBL" id="PZF74027.1"/>
    </source>
</evidence>
<dbReference type="Gene3D" id="2.160.20.120">
    <property type="match status" value="1"/>
</dbReference>
<protein>
    <recommendedName>
        <fullName evidence="1">Putative auto-transporter adhesin head GIN domain-containing protein</fullName>
    </recommendedName>
</protein>
<dbReference type="Pfam" id="PF10988">
    <property type="entry name" value="DUF2807"/>
    <property type="match status" value="1"/>
</dbReference>
<evidence type="ECO:0000259" key="1">
    <source>
        <dbReference type="Pfam" id="PF10988"/>
    </source>
</evidence>
<dbReference type="RefSeq" id="WP_110997769.1">
    <property type="nucleotide sequence ID" value="NZ_QKTW01000007.1"/>
</dbReference>
<reference evidence="2 3" key="1">
    <citation type="submission" date="2018-06" db="EMBL/GenBank/DDBJ databases">
        <title>Mucibacter soli gen. nov., sp. nov., a new member of the family Chitinophagaceae producing mucin.</title>
        <authorList>
            <person name="Kim M.-K."/>
            <person name="Park S."/>
            <person name="Kim T.-S."/>
            <person name="Joung Y."/>
            <person name="Han J.-H."/>
            <person name="Kim S.B."/>
        </authorList>
    </citation>
    <scope>NUCLEOTIDE SEQUENCE [LARGE SCALE GENOMIC DNA]</scope>
    <source>
        <strain evidence="2 3">R1-15</strain>
    </source>
</reference>
<dbReference type="AlphaFoldDB" id="A0A2W2BDR9"/>
<feature type="domain" description="Putative auto-transporter adhesin head GIN" evidence="1">
    <location>
        <begin position="63"/>
        <end position="246"/>
    </location>
</feature>
<comment type="caution">
    <text evidence="2">The sequence shown here is derived from an EMBL/GenBank/DDBJ whole genome shotgun (WGS) entry which is preliminary data.</text>
</comment>
<dbReference type="OrthoDB" id="1150922at2"/>
<accession>A0A2W2BDR9</accession>
<gene>
    <name evidence="2" type="ORF">DN068_04845</name>
</gene>